<dbReference type="PANTHER" id="PTHR32322:SF9">
    <property type="entry name" value="AMINO-ACID METABOLITE EFFLUX PUMP-RELATED"/>
    <property type="match status" value="1"/>
</dbReference>
<evidence type="ECO:0000256" key="4">
    <source>
        <dbReference type="ARBA" id="ARBA00023136"/>
    </source>
</evidence>
<feature type="transmembrane region" description="Helical" evidence="5">
    <location>
        <begin position="264"/>
        <end position="287"/>
    </location>
</feature>
<proteinExistence type="predicted"/>
<dbReference type="KEGG" id="naq:D0T90_06230"/>
<feature type="transmembrane region" description="Helical" evidence="5">
    <location>
        <begin position="239"/>
        <end position="258"/>
    </location>
</feature>
<feature type="transmembrane region" description="Helical" evidence="5">
    <location>
        <begin position="173"/>
        <end position="194"/>
    </location>
</feature>
<keyword evidence="4 5" id="KW-0472">Membrane</keyword>
<comment type="subcellular location">
    <subcellularLocation>
        <location evidence="1">Membrane</location>
        <topology evidence="1">Multi-pass membrane protein</topology>
    </subcellularLocation>
</comment>
<feature type="domain" description="EamA" evidence="6">
    <location>
        <begin position="7"/>
        <end position="130"/>
    </location>
</feature>
<feature type="transmembrane region" description="Helical" evidence="5">
    <location>
        <begin position="142"/>
        <end position="161"/>
    </location>
</feature>
<evidence type="ECO:0000313" key="8">
    <source>
        <dbReference type="Proteomes" id="UP000325536"/>
    </source>
</evidence>
<dbReference type="SUPFAM" id="SSF103481">
    <property type="entry name" value="Multidrug resistance efflux transporter EmrE"/>
    <property type="match status" value="2"/>
</dbReference>
<feature type="transmembrane region" description="Helical" evidence="5">
    <location>
        <begin position="7"/>
        <end position="27"/>
    </location>
</feature>
<dbReference type="OrthoDB" id="7158585at2"/>
<evidence type="ECO:0000259" key="6">
    <source>
        <dbReference type="Pfam" id="PF00892"/>
    </source>
</evidence>
<feature type="transmembrane region" description="Helical" evidence="5">
    <location>
        <begin position="115"/>
        <end position="136"/>
    </location>
</feature>
<name>A0A5P3MRA8_NEIAN</name>
<evidence type="ECO:0000256" key="2">
    <source>
        <dbReference type="ARBA" id="ARBA00022692"/>
    </source>
</evidence>
<feature type="transmembrane region" description="Helical" evidence="5">
    <location>
        <begin position="86"/>
        <end position="108"/>
    </location>
</feature>
<dbReference type="GO" id="GO:0016020">
    <property type="term" value="C:membrane"/>
    <property type="evidence" value="ECO:0007669"/>
    <property type="project" value="UniProtKB-SubCell"/>
</dbReference>
<keyword evidence="8" id="KW-1185">Reference proteome</keyword>
<evidence type="ECO:0000256" key="1">
    <source>
        <dbReference type="ARBA" id="ARBA00004141"/>
    </source>
</evidence>
<reference evidence="7 8" key="1">
    <citation type="submission" date="2018-08" db="EMBL/GenBank/DDBJ databases">
        <title>Neisseria animalis ATCC 49930 complete genome.</title>
        <authorList>
            <person name="Veseli I.A."/>
            <person name="Mascarenhas dos Santos A.C."/>
            <person name="Buttler R."/>
            <person name="Pombert J.-F."/>
        </authorList>
    </citation>
    <scope>NUCLEOTIDE SEQUENCE [LARGE SCALE GENOMIC DNA]</scope>
    <source>
        <strain evidence="7 8">ATCC 49930</strain>
    </source>
</reference>
<dbReference type="PANTHER" id="PTHR32322">
    <property type="entry name" value="INNER MEMBRANE TRANSPORTER"/>
    <property type="match status" value="1"/>
</dbReference>
<dbReference type="Pfam" id="PF00892">
    <property type="entry name" value="EamA"/>
    <property type="match status" value="2"/>
</dbReference>
<evidence type="ECO:0000313" key="7">
    <source>
        <dbReference type="EMBL" id="QEY24137.1"/>
    </source>
</evidence>
<protein>
    <submittedName>
        <fullName evidence="7">EamA family transporter</fullName>
    </submittedName>
</protein>
<keyword evidence="2 5" id="KW-0812">Transmembrane</keyword>
<dbReference type="InterPro" id="IPR050638">
    <property type="entry name" value="AA-Vitamin_Transporters"/>
</dbReference>
<sequence length="293" mass="32252">MTVKDGLIALFVIVAWGINFLFMKLPLMEISPILLGFLRFVFLLFPVILFVKVPKCDYRWLIFYGLAISFGQFSLMFLAIHQGMPTSLAALVHQAQVFFTVILASVFFKEKIRVWHVIAMTMAIMGLALIGVGQYQGVMPMIGVWLVLASAFSWAVGNLIVKKLGNVKPLPLVIWGNVSTLIAFGAMSVVMYGIGGVAEQIGSLTWQGWIGVLYLAYVAGLLGYSSWGYLLSRYPTSQIAPLTLIVPVLALFVGFSLLKETLNAWHWIGAVVIMTALVVQVFGGRILKKLGKS</sequence>
<dbReference type="AlphaFoldDB" id="A0A5P3MRA8"/>
<dbReference type="Proteomes" id="UP000325536">
    <property type="component" value="Chromosome"/>
</dbReference>
<feature type="transmembrane region" description="Helical" evidence="5">
    <location>
        <begin position="33"/>
        <end position="53"/>
    </location>
</feature>
<dbReference type="InterPro" id="IPR037185">
    <property type="entry name" value="EmrE-like"/>
</dbReference>
<feature type="transmembrane region" description="Helical" evidence="5">
    <location>
        <begin position="60"/>
        <end position="80"/>
    </location>
</feature>
<gene>
    <name evidence="7" type="ORF">D0T90_06230</name>
</gene>
<dbReference type="RefSeq" id="WP_123796336.1">
    <property type="nucleotide sequence ID" value="NZ_CP031699.1"/>
</dbReference>
<organism evidence="7 8">
    <name type="scientific">Neisseria animalis</name>
    <dbReference type="NCBI Taxonomy" id="492"/>
    <lineage>
        <taxon>Bacteria</taxon>
        <taxon>Pseudomonadati</taxon>
        <taxon>Pseudomonadota</taxon>
        <taxon>Betaproteobacteria</taxon>
        <taxon>Neisseriales</taxon>
        <taxon>Neisseriaceae</taxon>
        <taxon>Neisseria</taxon>
    </lineage>
</organism>
<feature type="transmembrane region" description="Helical" evidence="5">
    <location>
        <begin position="206"/>
        <end position="227"/>
    </location>
</feature>
<dbReference type="InterPro" id="IPR000620">
    <property type="entry name" value="EamA_dom"/>
</dbReference>
<evidence type="ECO:0000256" key="5">
    <source>
        <dbReference type="SAM" id="Phobius"/>
    </source>
</evidence>
<keyword evidence="3 5" id="KW-1133">Transmembrane helix</keyword>
<evidence type="ECO:0000256" key="3">
    <source>
        <dbReference type="ARBA" id="ARBA00022989"/>
    </source>
</evidence>
<dbReference type="EMBL" id="CP031699">
    <property type="protein sequence ID" value="QEY24137.1"/>
    <property type="molecule type" value="Genomic_DNA"/>
</dbReference>
<accession>A0A5P3MRA8</accession>
<feature type="domain" description="EamA" evidence="6">
    <location>
        <begin position="141"/>
        <end position="279"/>
    </location>
</feature>